<dbReference type="VEuPathDB" id="FungiDB:AN11313"/>
<reference evidence="3" key="1">
    <citation type="journal article" date="2005" name="Nature">
        <title>Sequencing of Aspergillus nidulans and comparative analysis with A. fumigatus and A. oryzae.</title>
        <authorList>
            <person name="Galagan J.E."/>
            <person name="Calvo S.E."/>
            <person name="Cuomo C."/>
            <person name="Ma L.J."/>
            <person name="Wortman J.R."/>
            <person name="Batzoglou S."/>
            <person name="Lee S.I."/>
            <person name="Basturkmen M."/>
            <person name="Spevak C.C."/>
            <person name="Clutterbuck J."/>
            <person name="Kapitonov V."/>
            <person name="Jurka J."/>
            <person name="Scazzocchio C."/>
            <person name="Farman M."/>
            <person name="Butler J."/>
            <person name="Purcell S."/>
            <person name="Harris S."/>
            <person name="Braus G.H."/>
            <person name="Draht O."/>
            <person name="Busch S."/>
            <person name="D'Enfert C."/>
            <person name="Bouchier C."/>
            <person name="Goldman G.H."/>
            <person name="Bell-Pedersen D."/>
            <person name="Griffiths-Jones S."/>
            <person name="Doonan J.H."/>
            <person name="Yu J."/>
            <person name="Vienken K."/>
            <person name="Pain A."/>
            <person name="Freitag M."/>
            <person name="Selker E.U."/>
            <person name="Archer D.B."/>
            <person name="Penalva M.A."/>
            <person name="Oakley B.R."/>
            <person name="Momany M."/>
            <person name="Tanaka T."/>
            <person name="Kumagai T."/>
            <person name="Asai K."/>
            <person name="Machida M."/>
            <person name="Nierman W.C."/>
            <person name="Denning D.W."/>
            <person name="Caddick M."/>
            <person name="Hynes M."/>
            <person name="Paoletti M."/>
            <person name="Fischer R."/>
            <person name="Miller B."/>
            <person name="Dyer P."/>
            <person name="Sachs M.S."/>
            <person name="Osmani S.A."/>
            <person name="Birren B.W."/>
        </authorList>
    </citation>
    <scope>NUCLEOTIDE SEQUENCE [LARGE SCALE GENOMIC DNA]</scope>
    <source>
        <strain evidence="3">FGSC A4 / ATCC 38163 / CBS 112.46 / NRRL 194 / M139</strain>
    </source>
</reference>
<proteinExistence type="predicted"/>
<dbReference type="OMA" id="EKEMTHE"/>
<evidence type="ECO:0000313" key="3">
    <source>
        <dbReference type="Proteomes" id="UP000000560"/>
    </source>
</evidence>
<evidence type="ECO:0000256" key="1">
    <source>
        <dbReference type="SAM" id="Phobius"/>
    </source>
</evidence>
<dbReference type="InParanoid" id="C8VP38"/>
<feature type="transmembrane region" description="Helical" evidence="1">
    <location>
        <begin position="7"/>
        <end position="30"/>
    </location>
</feature>
<keyword evidence="1" id="KW-0812">Transmembrane</keyword>
<dbReference type="AlphaFoldDB" id="C8VP38"/>
<dbReference type="GeneID" id="74896917"/>
<accession>C8VP38</accession>
<protein>
    <submittedName>
        <fullName evidence="2">Uncharacterized protein</fullName>
    </submittedName>
</protein>
<dbReference type="KEGG" id="ani:ANIA_11313"/>
<sequence length="82" mass="9619">MALTKEVQILIVIVGCVVSVLLGYSIHYLATNGFQGENEPKEMSHEQRQYMREFRLKQMNWMARDANAVWFVCMQQQQPQVQ</sequence>
<keyword evidence="1" id="KW-1133">Transmembrane helix</keyword>
<gene>
    <name evidence="2" type="ORF">ANIA_11313</name>
</gene>
<name>C8VP38_EMENI</name>
<organism evidence="2 3">
    <name type="scientific">Emericella nidulans (strain FGSC A4 / ATCC 38163 / CBS 112.46 / NRRL 194 / M139)</name>
    <name type="common">Aspergillus nidulans</name>
    <dbReference type="NCBI Taxonomy" id="227321"/>
    <lineage>
        <taxon>Eukaryota</taxon>
        <taxon>Fungi</taxon>
        <taxon>Dikarya</taxon>
        <taxon>Ascomycota</taxon>
        <taxon>Pezizomycotina</taxon>
        <taxon>Eurotiomycetes</taxon>
        <taxon>Eurotiomycetidae</taxon>
        <taxon>Eurotiales</taxon>
        <taxon>Aspergillaceae</taxon>
        <taxon>Aspergillus</taxon>
        <taxon>Aspergillus subgen. Nidulantes</taxon>
    </lineage>
</organism>
<dbReference type="OrthoDB" id="4159814at2759"/>
<dbReference type="EMBL" id="BN001307">
    <property type="protein sequence ID" value="CBF85466.1"/>
    <property type="molecule type" value="Genomic_DNA"/>
</dbReference>
<keyword evidence="3" id="KW-1185">Reference proteome</keyword>
<dbReference type="Proteomes" id="UP000000560">
    <property type="component" value="Chromosome VII"/>
</dbReference>
<keyword evidence="1" id="KW-0472">Membrane</keyword>
<dbReference type="RefSeq" id="XP_050468725.1">
    <property type="nucleotide sequence ID" value="XM_050612855.1"/>
</dbReference>
<evidence type="ECO:0000313" key="2">
    <source>
        <dbReference type="EMBL" id="CBF85466.1"/>
    </source>
</evidence>
<dbReference type="HOGENOM" id="CLU_187027_0_0_1"/>
<reference evidence="3" key="2">
    <citation type="journal article" date="2009" name="Fungal Genet. Biol.">
        <title>The 2008 update of the Aspergillus nidulans genome annotation: a community effort.</title>
        <authorList>
            <person name="Wortman J.R."/>
            <person name="Gilsenan J.M."/>
            <person name="Joardar V."/>
            <person name="Deegan J."/>
            <person name="Clutterbuck J."/>
            <person name="Andersen M.R."/>
            <person name="Archer D."/>
            <person name="Bencina M."/>
            <person name="Braus G."/>
            <person name="Coutinho P."/>
            <person name="von Dohren H."/>
            <person name="Doonan J."/>
            <person name="Driessen A.J."/>
            <person name="Durek P."/>
            <person name="Espeso E."/>
            <person name="Fekete E."/>
            <person name="Flipphi M."/>
            <person name="Estrada C.G."/>
            <person name="Geysens S."/>
            <person name="Goldman G."/>
            <person name="de Groot P.W."/>
            <person name="Hansen K."/>
            <person name="Harris S.D."/>
            <person name="Heinekamp T."/>
            <person name="Helmstaedt K."/>
            <person name="Henrissat B."/>
            <person name="Hofmann G."/>
            <person name="Homan T."/>
            <person name="Horio T."/>
            <person name="Horiuchi H."/>
            <person name="James S."/>
            <person name="Jones M."/>
            <person name="Karaffa L."/>
            <person name="Karanyi Z."/>
            <person name="Kato M."/>
            <person name="Keller N."/>
            <person name="Kelly D.E."/>
            <person name="Kiel J.A."/>
            <person name="Kim J.M."/>
            <person name="van der Klei I.J."/>
            <person name="Klis F.M."/>
            <person name="Kovalchuk A."/>
            <person name="Krasevec N."/>
            <person name="Kubicek C.P."/>
            <person name="Liu B."/>
            <person name="Maccabe A."/>
            <person name="Meyer V."/>
            <person name="Mirabito P."/>
            <person name="Miskei M."/>
            <person name="Mos M."/>
            <person name="Mullins J."/>
            <person name="Nelson D.R."/>
            <person name="Nielsen J."/>
            <person name="Oakley B.R."/>
            <person name="Osmani S.A."/>
            <person name="Pakula T."/>
            <person name="Paszewski A."/>
            <person name="Paulsen I."/>
            <person name="Pilsyk S."/>
            <person name="Pocsi I."/>
            <person name="Punt P.J."/>
            <person name="Ram A.F."/>
            <person name="Ren Q."/>
            <person name="Robellet X."/>
            <person name="Robson G."/>
            <person name="Seiboth B."/>
            <person name="van Solingen P."/>
            <person name="Specht T."/>
            <person name="Sun J."/>
            <person name="Taheri-Talesh N."/>
            <person name="Takeshita N."/>
            <person name="Ussery D."/>
            <person name="vanKuyk P.A."/>
            <person name="Visser H."/>
            <person name="van de Vondervoort P.J."/>
            <person name="de Vries R.P."/>
            <person name="Walton J."/>
            <person name="Xiang X."/>
            <person name="Xiong Y."/>
            <person name="Zeng A.P."/>
            <person name="Brandt B.W."/>
            <person name="Cornell M.J."/>
            <person name="van den Hondel C.A."/>
            <person name="Visser J."/>
            <person name="Oliver S.G."/>
            <person name="Turner G."/>
        </authorList>
    </citation>
    <scope>GENOME REANNOTATION</scope>
    <source>
        <strain evidence="3">FGSC A4 / ATCC 38163 / CBS 112.46 / NRRL 194 / M139</strain>
    </source>
</reference>